<gene>
    <name evidence="2" type="ORF">QBC36DRAFT_333139</name>
</gene>
<dbReference type="Proteomes" id="UP001302321">
    <property type="component" value="Unassembled WGS sequence"/>
</dbReference>
<evidence type="ECO:0000313" key="2">
    <source>
        <dbReference type="EMBL" id="KAK4174691.1"/>
    </source>
</evidence>
<organism evidence="2 3">
    <name type="scientific">Triangularia setosa</name>
    <dbReference type="NCBI Taxonomy" id="2587417"/>
    <lineage>
        <taxon>Eukaryota</taxon>
        <taxon>Fungi</taxon>
        <taxon>Dikarya</taxon>
        <taxon>Ascomycota</taxon>
        <taxon>Pezizomycotina</taxon>
        <taxon>Sordariomycetes</taxon>
        <taxon>Sordariomycetidae</taxon>
        <taxon>Sordariales</taxon>
        <taxon>Podosporaceae</taxon>
        <taxon>Triangularia</taxon>
    </lineage>
</organism>
<evidence type="ECO:0000313" key="3">
    <source>
        <dbReference type="Proteomes" id="UP001302321"/>
    </source>
</evidence>
<name>A0AAN6W5F9_9PEZI</name>
<keyword evidence="1" id="KW-1133">Transmembrane helix</keyword>
<proteinExistence type="predicted"/>
<keyword evidence="1" id="KW-0472">Membrane</keyword>
<dbReference type="EMBL" id="MU866269">
    <property type="protein sequence ID" value="KAK4174691.1"/>
    <property type="molecule type" value="Genomic_DNA"/>
</dbReference>
<reference evidence="2" key="2">
    <citation type="submission" date="2023-05" db="EMBL/GenBank/DDBJ databases">
        <authorList>
            <consortium name="Lawrence Berkeley National Laboratory"/>
            <person name="Steindorff A."/>
            <person name="Hensen N."/>
            <person name="Bonometti L."/>
            <person name="Westerberg I."/>
            <person name="Brannstrom I.O."/>
            <person name="Guillou S."/>
            <person name="Cros-Aarteil S."/>
            <person name="Calhoun S."/>
            <person name="Haridas S."/>
            <person name="Kuo A."/>
            <person name="Mondo S."/>
            <person name="Pangilinan J."/>
            <person name="Riley R."/>
            <person name="Labutti K."/>
            <person name="Andreopoulos B."/>
            <person name="Lipzen A."/>
            <person name="Chen C."/>
            <person name="Yanf M."/>
            <person name="Daum C."/>
            <person name="Ng V."/>
            <person name="Clum A."/>
            <person name="Ohm R."/>
            <person name="Martin F."/>
            <person name="Silar P."/>
            <person name="Natvig D."/>
            <person name="Lalanne C."/>
            <person name="Gautier V."/>
            <person name="Ament-Velasquez S.L."/>
            <person name="Kruys A."/>
            <person name="Hutchinson M.I."/>
            <person name="Powell A.J."/>
            <person name="Barry K."/>
            <person name="Miller A.N."/>
            <person name="Grigoriev I.V."/>
            <person name="Debuchy R."/>
            <person name="Gladieux P."/>
            <person name="Thoren M.H."/>
            <person name="Johannesson H."/>
        </authorList>
    </citation>
    <scope>NUCLEOTIDE SEQUENCE</scope>
    <source>
        <strain evidence="2">CBS 892.96</strain>
    </source>
</reference>
<reference evidence="2" key="1">
    <citation type="journal article" date="2023" name="Mol. Phylogenet. Evol.">
        <title>Genome-scale phylogeny and comparative genomics of the fungal order Sordariales.</title>
        <authorList>
            <person name="Hensen N."/>
            <person name="Bonometti L."/>
            <person name="Westerberg I."/>
            <person name="Brannstrom I.O."/>
            <person name="Guillou S."/>
            <person name="Cros-Aarteil S."/>
            <person name="Calhoun S."/>
            <person name="Haridas S."/>
            <person name="Kuo A."/>
            <person name="Mondo S."/>
            <person name="Pangilinan J."/>
            <person name="Riley R."/>
            <person name="LaButti K."/>
            <person name="Andreopoulos B."/>
            <person name="Lipzen A."/>
            <person name="Chen C."/>
            <person name="Yan M."/>
            <person name="Daum C."/>
            <person name="Ng V."/>
            <person name="Clum A."/>
            <person name="Steindorff A."/>
            <person name="Ohm R.A."/>
            <person name="Martin F."/>
            <person name="Silar P."/>
            <person name="Natvig D.O."/>
            <person name="Lalanne C."/>
            <person name="Gautier V."/>
            <person name="Ament-Velasquez S.L."/>
            <person name="Kruys A."/>
            <person name="Hutchinson M.I."/>
            <person name="Powell A.J."/>
            <person name="Barry K."/>
            <person name="Miller A.N."/>
            <person name="Grigoriev I.V."/>
            <person name="Debuchy R."/>
            <person name="Gladieux P."/>
            <person name="Hiltunen Thoren M."/>
            <person name="Johannesson H."/>
        </authorList>
    </citation>
    <scope>NUCLEOTIDE SEQUENCE</scope>
    <source>
        <strain evidence="2">CBS 892.96</strain>
    </source>
</reference>
<keyword evidence="3" id="KW-1185">Reference proteome</keyword>
<keyword evidence="1" id="KW-0812">Transmembrane</keyword>
<comment type="caution">
    <text evidence="2">The sequence shown here is derived from an EMBL/GenBank/DDBJ whole genome shotgun (WGS) entry which is preliminary data.</text>
</comment>
<sequence>MDLVTPIGLVSAILSFVTFWFQACQGRGRNTLRGQLGRKCHAAICYHQNGLIPFKAISPGTLDSTIFRLSVGRGIRAV</sequence>
<protein>
    <submittedName>
        <fullName evidence="2">Uncharacterized protein</fullName>
    </submittedName>
</protein>
<accession>A0AAN6W5F9</accession>
<feature type="transmembrane region" description="Helical" evidence="1">
    <location>
        <begin position="6"/>
        <end position="23"/>
    </location>
</feature>
<evidence type="ECO:0000256" key="1">
    <source>
        <dbReference type="SAM" id="Phobius"/>
    </source>
</evidence>
<dbReference type="AlphaFoldDB" id="A0AAN6W5F9"/>